<evidence type="ECO:0000313" key="1">
    <source>
        <dbReference type="EMBL" id="QSB04349.1"/>
    </source>
</evidence>
<reference evidence="1" key="1">
    <citation type="submission" date="2021-02" db="EMBL/GenBank/DDBJ databases">
        <title>Natronoglycomyces albus gen. nov., sp. nov, a haloalkaliphilic actinobacterium from a soda solonchak soil.</title>
        <authorList>
            <person name="Sorokin D.Y."/>
            <person name="Khijniak T.V."/>
            <person name="Zakharycheva A.P."/>
            <person name="Boueva O.V."/>
            <person name="Ariskina E.V."/>
            <person name="Hahnke R.L."/>
            <person name="Bunk B."/>
            <person name="Sproer C."/>
            <person name="Schumann P."/>
            <person name="Evtushenko L.I."/>
            <person name="Kublanov I.V."/>
        </authorList>
    </citation>
    <scope>NUCLEOTIDE SEQUENCE</scope>
    <source>
        <strain evidence="1">DSM 106290</strain>
    </source>
</reference>
<dbReference type="EMBL" id="CP070496">
    <property type="protein sequence ID" value="QSB04349.1"/>
    <property type="molecule type" value="Genomic_DNA"/>
</dbReference>
<evidence type="ECO:0000313" key="2">
    <source>
        <dbReference type="Proteomes" id="UP000662939"/>
    </source>
</evidence>
<dbReference type="AlphaFoldDB" id="A0A895XLQ3"/>
<accession>A0A895XLQ3</accession>
<protein>
    <submittedName>
        <fullName evidence="1">Uncharacterized protein</fullName>
    </submittedName>
</protein>
<keyword evidence="2" id="KW-1185">Reference proteome</keyword>
<dbReference type="RefSeq" id="WP_213170346.1">
    <property type="nucleotide sequence ID" value="NZ_CP070496.1"/>
</dbReference>
<dbReference type="KEGG" id="nav:JQS30_11140"/>
<dbReference type="Proteomes" id="UP000662939">
    <property type="component" value="Chromosome"/>
</dbReference>
<gene>
    <name evidence="1" type="ORF">JQS30_11140</name>
</gene>
<sequence>MSNHPENPAIEDETVATEVAAAIEEVAETETNEDDELIFEVFASRCPSAT</sequence>
<name>A0A895XLQ3_9ACTN</name>
<proteinExistence type="predicted"/>
<organism evidence="1 2">
    <name type="scientific">Natronoglycomyces albus</name>
    <dbReference type="NCBI Taxonomy" id="2811108"/>
    <lineage>
        <taxon>Bacteria</taxon>
        <taxon>Bacillati</taxon>
        <taxon>Actinomycetota</taxon>
        <taxon>Actinomycetes</taxon>
        <taxon>Glycomycetales</taxon>
        <taxon>Glycomycetaceae</taxon>
        <taxon>Natronoglycomyces</taxon>
    </lineage>
</organism>